<dbReference type="InterPro" id="IPR029032">
    <property type="entry name" value="AhpD-like"/>
</dbReference>
<protein>
    <submittedName>
        <fullName evidence="2">Alkylhydroperoxidase family enzyme</fullName>
    </submittedName>
</protein>
<dbReference type="Pfam" id="PF02627">
    <property type="entry name" value="CMD"/>
    <property type="match status" value="1"/>
</dbReference>
<name>A0A2T0N3T9_9ACTN</name>
<dbReference type="InterPro" id="IPR003779">
    <property type="entry name" value="CMD-like"/>
</dbReference>
<evidence type="ECO:0000259" key="1">
    <source>
        <dbReference type="Pfam" id="PF02627"/>
    </source>
</evidence>
<evidence type="ECO:0000313" key="2">
    <source>
        <dbReference type="EMBL" id="PRX66800.1"/>
    </source>
</evidence>
<evidence type="ECO:0000313" key="3">
    <source>
        <dbReference type="Proteomes" id="UP000238312"/>
    </source>
</evidence>
<dbReference type="OrthoDB" id="4704294at2"/>
<keyword evidence="3" id="KW-1185">Reference proteome</keyword>
<feature type="domain" description="Carboxymuconolactone decarboxylase-like" evidence="1">
    <location>
        <begin position="64"/>
        <end position="134"/>
    </location>
</feature>
<dbReference type="EMBL" id="PVNG01000005">
    <property type="protein sequence ID" value="PRX66800.1"/>
    <property type="molecule type" value="Genomic_DNA"/>
</dbReference>
<reference evidence="2 3" key="1">
    <citation type="submission" date="2018-03" db="EMBL/GenBank/DDBJ databases">
        <title>Genomic Encyclopedia of Type Strains, Phase III (KMG-III): the genomes of soil and plant-associated and newly described type strains.</title>
        <authorList>
            <person name="Whitman W."/>
        </authorList>
    </citation>
    <scope>NUCLEOTIDE SEQUENCE [LARGE SCALE GENOMIC DNA]</scope>
    <source>
        <strain evidence="2 3">CGMCC 4.7104</strain>
    </source>
</reference>
<organism evidence="2 3">
    <name type="scientific">Nonomuraea fuscirosea</name>
    <dbReference type="NCBI Taxonomy" id="1291556"/>
    <lineage>
        <taxon>Bacteria</taxon>
        <taxon>Bacillati</taxon>
        <taxon>Actinomycetota</taxon>
        <taxon>Actinomycetes</taxon>
        <taxon>Streptosporangiales</taxon>
        <taxon>Streptosporangiaceae</taxon>
        <taxon>Nonomuraea</taxon>
    </lineage>
</organism>
<sequence>MRVPPITPSELSDEQRPLDEHVRRMLRELRAPFTSTDENGALIGPFPVMLRFPGLARPLLEWFTTVTDGSVLPARVREVAVLTTGSRHGAAYELYSHSRVAAAVGLPDDVVADLVAGRRPAGLSRQEAVAYDVAAGLHDGGPLPATLYRAAVGAFGETGMAELVFLIAQYAGISLLLNAYDVPVPSDASGGSRP</sequence>
<keyword evidence="2" id="KW-0560">Oxidoreductase</keyword>
<accession>A0A2T0N3T9</accession>
<dbReference type="PANTHER" id="PTHR34846">
    <property type="entry name" value="4-CARBOXYMUCONOLACTONE DECARBOXYLASE FAMILY PROTEIN (AFU_ORTHOLOGUE AFUA_6G11590)"/>
    <property type="match status" value="1"/>
</dbReference>
<gene>
    <name evidence="2" type="ORF">B0I32_105240</name>
</gene>
<dbReference type="SUPFAM" id="SSF69118">
    <property type="entry name" value="AhpD-like"/>
    <property type="match status" value="1"/>
</dbReference>
<dbReference type="Gene3D" id="1.20.1290.10">
    <property type="entry name" value="AhpD-like"/>
    <property type="match status" value="1"/>
</dbReference>
<comment type="caution">
    <text evidence="2">The sequence shown here is derived from an EMBL/GenBank/DDBJ whole genome shotgun (WGS) entry which is preliminary data.</text>
</comment>
<keyword evidence="2" id="KW-0575">Peroxidase</keyword>
<dbReference type="AlphaFoldDB" id="A0A2T0N3T9"/>
<proteinExistence type="predicted"/>
<dbReference type="PANTHER" id="PTHR34846:SF11">
    <property type="entry name" value="4-CARBOXYMUCONOLACTONE DECARBOXYLASE FAMILY PROTEIN (AFU_ORTHOLOGUE AFUA_6G11590)"/>
    <property type="match status" value="1"/>
</dbReference>
<dbReference type="GO" id="GO:0004601">
    <property type="term" value="F:peroxidase activity"/>
    <property type="evidence" value="ECO:0007669"/>
    <property type="project" value="UniProtKB-KW"/>
</dbReference>
<dbReference type="Proteomes" id="UP000238312">
    <property type="component" value="Unassembled WGS sequence"/>
</dbReference>
<dbReference type="RefSeq" id="WP_106238801.1">
    <property type="nucleotide sequence ID" value="NZ_JBFAIB010000008.1"/>
</dbReference>